<dbReference type="AlphaFoldDB" id="A0A8S0FPX4"/>
<dbReference type="Proteomes" id="UP000467488">
    <property type="component" value="Chromosome"/>
</dbReference>
<gene>
    <name evidence="3" type="ORF">EIMP300_38750</name>
</gene>
<dbReference type="EMBL" id="AP022360">
    <property type="protein sequence ID" value="BBU82475.1"/>
    <property type="molecule type" value="Genomic_DNA"/>
</dbReference>
<accession>A0A8S0FPX4</accession>
<proteinExistence type="predicted"/>
<evidence type="ECO:0000313" key="4">
    <source>
        <dbReference type="Proteomes" id="UP000467488"/>
    </source>
</evidence>
<sequence length="338" mass="38062">MRRLAWQNGHYFTLRTTFNQPGHLATVVAFDLPINDLIPPGMPLDSFRLEPDATATGNNENEKEGTDSVSIHFNSTKIEISSALNSTDMRLVWQVPYGTLLLDTLQNILLPLLLNIGLLALALFGYTTFRHFSSRSTESVPSTAVNNELRILRAINEEIVSLLPLGIADLLVHDQESNRTVISNKIADHLLPHLNLQNITTMAEQHQGIIQATINNELYEIRMFRSQVAPRTQIFIIRDQDREVLVNKKLKQAQRLYEKNQQGRMTFMKNIGDALKEPAQSLAESAAKLNAPEGKQLANQADVLVRLVDEIQLANMLADDSWKSETELFSVQDLIVMK</sequence>
<feature type="transmembrane region" description="Helical" evidence="2">
    <location>
        <begin position="108"/>
        <end position="129"/>
    </location>
</feature>
<reference evidence="3 4" key="1">
    <citation type="submission" date="2020-01" db="EMBL/GenBank/DDBJ databases">
        <title>Dynamics of blaIMP-6 dissemination in carbapenem resistant Enterobacteriacea isolated from regional surveillance in Osaka, Japan.</title>
        <authorList>
            <person name="Abe R."/>
            <person name="Akeda Y."/>
            <person name="Sugawara Y."/>
            <person name="Yamamoto N."/>
            <person name="Tomono K."/>
            <person name="Takeuchi D."/>
            <person name="Kawahara R."/>
            <person name="Hamada S."/>
        </authorList>
    </citation>
    <scope>NUCLEOTIDE SEQUENCE [LARGE SCALE GENOMIC DNA]</scope>
    <source>
        <strain evidence="3 4">E300</strain>
    </source>
</reference>
<evidence type="ECO:0000313" key="3">
    <source>
        <dbReference type="EMBL" id="BBU82475.1"/>
    </source>
</evidence>
<evidence type="ECO:0000256" key="2">
    <source>
        <dbReference type="SAM" id="Phobius"/>
    </source>
</evidence>
<keyword evidence="2" id="KW-1133">Transmembrane helix</keyword>
<keyword evidence="2" id="KW-0812">Transmembrane</keyword>
<name>A0A8S0FPX4_ECOLX</name>
<organism evidence="3 4">
    <name type="scientific">Escherichia coli</name>
    <dbReference type="NCBI Taxonomy" id="562"/>
    <lineage>
        <taxon>Bacteria</taxon>
        <taxon>Pseudomonadati</taxon>
        <taxon>Pseudomonadota</taxon>
        <taxon>Gammaproteobacteria</taxon>
        <taxon>Enterobacterales</taxon>
        <taxon>Enterobacteriaceae</taxon>
        <taxon>Escherichia</taxon>
    </lineage>
</organism>
<evidence type="ECO:0000256" key="1">
    <source>
        <dbReference type="SAM" id="MobiDB-lite"/>
    </source>
</evidence>
<protein>
    <submittedName>
        <fullName evidence="3">Uncharacterized protein</fullName>
    </submittedName>
</protein>
<feature type="region of interest" description="Disordered" evidence="1">
    <location>
        <begin position="48"/>
        <end position="68"/>
    </location>
</feature>
<keyword evidence="2" id="KW-0472">Membrane</keyword>